<sequence length="133" mass="14948">MSCRSVSRVEVGWRAESESSSNNLESICEQGRSRAASNVGSSSDNIESNGEQCQDEQRTASDRAANKVGSICERSRSRTADNVQSSGEKYRVERRQGRVEQRLETRRRERNIREVQWPKLVLADVVATVESLS</sequence>
<keyword evidence="2" id="KW-1185">Reference proteome</keyword>
<feature type="compositionally biased region" description="Basic and acidic residues" evidence="1">
    <location>
        <begin position="55"/>
        <end position="65"/>
    </location>
</feature>
<proteinExistence type="predicted"/>
<evidence type="ECO:0000313" key="3">
    <source>
        <dbReference type="WBParaSite" id="PSAMB.scaffold1372size32455.g12845.t1"/>
    </source>
</evidence>
<dbReference type="WBParaSite" id="PSAMB.scaffold1372size32455.g12845.t1">
    <property type="protein sequence ID" value="PSAMB.scaffold1372size32455.g12845.t1"/>
    <property type="gene ID" value="PSAMB.scaffold1372size32455.g12845"/>
</dbReference>
<dbReference type="AlphaFoldDB" id="A0A914UYR8"/>
<feature type="compositionally biased region" description="Basic and acidic residues" evidence="1">
    <location>
        <begin position="88"/>
        <end position="102"/>
    </location>
</feature>
<organism evidence="2 3">
    <name type="scientific">Plectus sambesii</name>
    <dbReference type="NCBI Taxonomy" id="2011161"/>
    <lineage>
        <taxon>Eukaryota</taxon>
        <taxon>Metazoa</taxon>
        <taxon>Ecdysozoa</taxon>
        <taxon>Nematoda</taxon>
        <taxon>Chromadorea</taxon>
        <taxon>Plectida</taxon>
        <taxon>Plectina</taxon>
        <taxon>Plectoidea</taxon>
        <taxon>Plectidae</taxon>
        <taxon>Plectus</taxon>
    </lineage>
</organism>
<accession>A0A914UYR8</accession>
<name>A0A914UYR8_9BILA</name>
<evidence type="ECO:0000313" key="2">
    <source>
        <dbReference type="Proteomes" id="UP000887566"/>
    </source>
</evidence>
<protein>
    <submittedName>
        <fullName evidence="3">Uncharacterized protein</fullName>
    </submittedName>
</protein>
<feature type="compositionally biased region" description="Polar residues" evidence="1">
    <location>
        <begin position="35"/>
        <end position="52"/>
    </location>
</feature>
<feature type="region of interest" description="Disordered" evidence="1">
    <location>
        <begin position="1"/>
        <end position="102"/>
    </location>
</feature>
<dbReference type="Proteomes" id="UP000887566">
    <property type="component" value="Unplaced"/>
</dbReference>
<evidence type="ECO:0000256" key="1">
    <source>
        <dbReference type="SAM" id="MobiDB-lite"/>
    </source>
</evidence>
<reference evidence="3" key="1">
    <citation type="submission" date="2022-11" db="UniProtKB">
        <authorList>
            <consortium name="WormBaseParasite"/>
        </authorList>
    </citation>
    <scope>IDENTIFICATION</scope>
</reference>